<dbReference type="Proteomes" id="UP000183053">
    <property type="component" value="Unassembled WGS sequence"/>
</dbReference>
<organism evidence="2 3">
    <name type="scientific">Tsukamurella pulmonis</name>
    <dbReference type="NCBI Taxonomy" id="47312"/>
    <lineage>
        <taxon>Bacteria</taxon>
        <taxon>Bacillati</taxon>
        <taxon>Actinomycetota</taxon>
        <taxon>Actinomycetes</taxon>
        <taxon>Mycobacteriales</taxon>
        <taxon>Tsukamurellaceae</taxon>
        <taxon>Tsukamurella</taxon>
    </lineage>
</organism>
<evidence type="ECO:0000313" key="3">
    <source>
        <dbReference type="Proteomes" id="UP000183053"/>
    </source>
</evidence>
<evidence type="ECO:0008006" key="4">
    <source>
        <dbReference type="Google" id="ProtNLM"/>
    </source>
</evidence>
<feature type="transmembrane region" description="Helical" evidence="1">
    <location>
        <begin position="46"/>
        <end position="69"/>
    </location>
</feature>
<proteinExistence type="predicted"/>
<feature type="transmembrane region" description="Helical" evidence="1">
    <location>
        <begin position="75"/>
        <end position="95"/>
    </location>
</feature>
<gene>
    <name evidence="2" type="ORF">SAMN04489765_4608</name>
</gene>
<keyword evidence="3" id="KW-1185">Reference proteome</keyword>
<dbReference type="RefSeq" id="WP_068531974.1">
    <property type="nucleotide sequence ID" value="NZ_FNLF01000002.1"/>
</dbReference>
<dbReference type="EMBL" id="FNLF01000002">
    <property type="protein sequence ID" value="SDR29075.1"/>
    <property type="molecule type" value="Genomic_DNA"/>
</dbReference>
<keyword evidence="1" id="KW-0472">Membrane</keyword>
<evidence type="ECO:0000313" key="2">
    <source>
        <dbReference type="EMBL" id="SDR29075.1"/>
    </source>
</evidence>
<sequence length="177" mass="19064">MNSEQQPDEPDDRIPDTTVEWVAGPGDARRATLSVIRSRRLWRRTLLLAVVVGLVAATICIATGSGWLLGAAIGGGFFALVAVELPIVALVCAWLQNRRVLRPGARWAAGSNATRIRIDSPVNTIVLERANLESVQPAWAMVLLTVRPAQHFAVPAPLFSGLLTDPGLRVTADDLML</sequence>
<dbReference type="AlphaFoldDB" id="A0A1H1HUE1"/>
<protein>
    <recommendedName>
        <fullName evidence="4">YcxB-like protein</fullName>
    </recommendedName>
</protein>
<name>A0A1H1HUE1_9ACTN</name>
<accession>A0A1H1HUE1</accession>
<keyword evidence="1" id="KW-1133">Transmembrane helix</keyword>
<evidence type="ECO:0000256" key="1">
    <source>
        <dbReference type="SAM" id="Phobius"/>
    </source>
</evidence>
<keyword evidence="1" id="KW-0812">Transmembrane</keyword>
<dbReference type="OrthoDB" id="4751019at2"/>
<reference evidence="3" key="1">
    <citation type="submission" date="2016-10" db="EMBL/GenBank/DDBJ databases">
        <authorList>
            <person name="Varghese N."/>
            <person name="Submissions S."/>
        </authorList>
    </citation>
    <scope>NUCLEOTIDE SEQUENCE [LARGE SCALE GENOMIC DNA]</scope>
    <source>
        <strain evidence="3">DSM 44142</strain>
    </source>
</reference>